<evidence type="ECO:0000256" key="1">
    <source>
        <dbReference type="SAM" id="MobiDB-lite"/>
    </source>
</evidence>
<comment type="caution">
    <text evidence="2">The sequence shown here is derived from an EMBL/GenBank/DDBJ whole genome shotgun (WGS) entry which is preliminary data.</text>
</comment>
<accession>A0AAD4UVN9</accession>
<dbReference type="Proteomes" id="UP001054821">
    <property type="component" value="Chromosome 8"/>
</dbReference>
<sequence>MLDACVSTCTYGWDKDEPVKEKESTSSSSAPTSNRHPIAATRLEVDKFNGSNSFGMWQCEVMDVLYQQELDMVLEDKPEDIDDKQWT</sequence>
<dbReference type="AlphaFoldDB" id="A0AAD4UVN9"/>
<proteinExistence type="predicted"/>
<evidence type="ECO:0000313" key="3">
    <source>
        <dbReference type="Proteomes" id="UP001054821"/>
    </source>
</evidence>
<evidence type="ECO:0000313" key="2">
    <source>
        <dbReference type="EMBL" id="KAI5312941.1"/>
    </source>
</evidence>
<feature type="region of interest" description="Disordered" evidence="1">
    <location>
        <begin position="16"/>
        <end position="38"/>
    </location>
</feature>
<organism evidence="2 3">
    <name type="scientific">Prunus dulcis</name>
    <name type="common">Almond</name>
    <name type="synonym">Amygdalus dulcis</name>
    <dbReference type="NCBI Taxonomy" id="3755"/>
    <lineage>
        <taxon>Eukaryota</taxon>
        <taxon>Viridiplantae</taxon>
        <taxon>Streptophyta</taxon>
        <taxon>Embryophyta</taxon>
        <taxon>Tracheophyta</taxon>
        <taxon>Spermatophyta</taxon>
        <taxon>Magnoliopsida</taxon>
        <taxon>eudicotyledons</taxon>
        <taxon>Gunneridae</taxon>
        <taxon>Pentapetalae</taxon>
        <taxon>rosids</taxon>
        <taxon>fabids</taxon>
        <taxon>Rosales</taxon>
        <taxon>Rosaceae</taxon>
        <taxon>Amygdaloideae</taxon>
        <taxon>Amygdaleae</taxon>
        <taxon>Prunus</taxon>
    </lineage>
</organism>
<reference evidence="2 3" key="1">
    <citation type="journal article" date="2022" name="G3 (Bethesda)">
        <title>Whole-genome sequence and methylome profiling of the almond [Prunus dulcis (Mill.) D.A. Webb] cultivar 'Nonpareil'.</title>
        <authorList>
            <person name="D'Amico-Willman K.M."/>
            <person name="Ouma W.Z."/>
            <person name="Meulia T."/>
            <person name="Sideli G.M."/>
            <person name="Gradziel T.M."/>
            <person name="Fresnedo-Ramirez J."/>
        </authorList>
    </citation>
    <scope>NUCLEOTIDE SEQUENCE [LARGE SCALE GENOMIC DNA]</scope>
    <source>
        <strain evidence="2">Clone GOH B32 T37-40</strain>
    </source>
</reference>
<name>A0AAD4UVN9_PRUDU</name>
<keyword evidence="3" id="KW-1185">Reference proteome</keyword>
<protein>
    <submittedName>
        <fullName evidence="2">Uncharacterized protein</fullName>
    </submittedName>
</protein>
<dbReference type="EMBL" id="JAJFAZ020000008">
    <property type="protein sequence ID" value="KAI5312941.1"/>
    <property type="molecule type" value="Genomic_DNA"/>
</dbReference>
<gene>
    <name evidence="2" type="ORF">L3X38_042115</name>
</gene>